<dbReference type="VEuPathDB" id="FungiDB:UREG_01061"/>
<gene>
    <name evidence="2" type="ORF">UREG_01061</name>
</gene>
<evidence type="ECO:0000313" key="2">
    <source>
        <dbReference type="EMBL" id="EEP76212.1"/>
    </source>
</evidence>
<dbReference type="Proteomes" id="UP000002058">
    <property type="component" value="Unassembled WGS sequence"/>
</dbReference>
<proteinExistence type="predicted"/>
<sequence length="95" mass="10537">MALAIPFQAADSEPSPKPAGDFCHPCNQPGGGFQSCYNSQADNRLSWLNNTVLSKNTYHRHKADKPPDDIDTVLSTDSVPSFELLHDQEQSMYIK</sequence>
<reference evidence="3" key="1">
    <citation type="journal article" date="2009" name="Genome Res.">
        <title>Comparative genomic analyses of the human fungal pathogens Coccidioides and their relatives.</title>
        <authorList>
            <person name="Sharpton T.J."/>
            <person name="Stajich J.E."/>
            <person name="Rounsley S.D."/>
            <person name="Gardner M.J."/>
            <person name="Wortman J.R."/>
            <person name="Jordar V.S."/>
            <person name="Maiti R."/>
            <person name="Kodira C.D."/>
            <person name="Neafsey D.E."/>
            <person name="Zeng Q."/>
            <person name="Hung C.-Y."/>
            <person name="McMahan C."/>
            <person name="Muszewska A."/>
            <person name="Grynberg M."/>
            <person name="Mandel M.A."/>
            <person name="Kellner E.M."/>
            <person name="Barker B.M."/>
            <person name="Galgiani J.N."/>
            <person name="Orbach M.J."/>
            <person name="Kirkland T.N."/>
            <person name="Cole G.T."/>
            <person name="Henn M.R."/>
            <person name="Birren B.W."/>
            <person name="Taylor J.W."/>
        </authorList>
    </citation>
    <scope>NUCLEOTIDE SEQUENCE [LARGE SCALE GENOMIC DNA]</scope>
    <source>
        <strain evidence="3">UAMH 1704</strain>
    </source>
</reference>
<dbReference type="KEGG" id="ure:UREG_01061"/>
<feature type="region of interest" description="Disordered" evidence="1">
    <location>
        <begin position="1"/>
        <end position="23"/>
    </location>
</feature>
<evidence type="ECO:0000313" key="3">
    <source>
        <dbReference type="Proteomes" id="UP000002058"/>
    </source>
</evidence>
<keyword evidence="3" id="KW-1185">Reference proteome</keyword>
<protein>
    <submittedName>
        <fullName evidence="2">Uncharacterized protein</fullName>
    </submittedName>
</protein>
<dbReference type="AlphaFoldDB" id="C4JFY1"/>
<dbReference type="EMBL" id="CH476615">
    <property type="protein sequence ID" value="EEP76212.1"/>
    <property type="molecule type" value="Genomic_DNA"/>
</dbReference>
<organism evidence="2 3">
    <name type="scientific">Uncinocarpus reesii (strain UAMH 1704)</name>
    <dbReference type="NCBI Taxonomy" id="336963"/>
    <lineage>
        <taxon>Eukaryota</taxon>
        <taxon>Fungi</taxon>
        <taxon>Dikarya</taxon>
        <taxon>Ascomycota</taxon>
        <taxon>Pezizomycotina</taxon>
        <taxon>Eurotiomycetes</taxon>
        <taxon>Eurotiomycetidae</taxon>
        <taxon>Onygenales</taxon>
        <taxon>Onygenaceae</taxon>
        <taxon>Uncinocarpus</taxon>
    </lineage>
</organism>
<dbReference type="RefSeq" id="XP_002541545.1">
    <property type="nucleotide sequence ID" value="XM_002541499.1"/>
</dbReference>
<dbReference type="InParanoid" id="C4JFY1"/>
<accession>C4JFY1</accession>
<dbReference type="GeneID" id="8438268"/>
<dbReference type="HOGENOM" id="CLU_2374332_0_0_1"/>
<name>C4JFY1_UNCRE</name>
<evidence type="ECO:0000256" key="1">
    <source>
        <dbReference type="SAM" id="MobiDB-lite"/>
    </source>
</evidence>